<keyword evidence="2" id="KW-1185">Reference proteome</keyword>
<accession>A0A5C6ZK67</accession>
<dbReference type="AlphaFoldDB" id="A0A5C6ZK67"/>
<comment type="caution">
    <text evidence="1">The sequence shown here is derived from an EMBL/GenBank/DDBJ whole genome shotgun (WGS) entry which is preliminary data.</text>
</comment>
<dbReference type="RefSeq" id="WP_147085897.1">
    <property type="nucleotide sequence ID" value="NZ_VORM01000028.1"/>
</dbReference>
<evidence type="ECO:0000313" key="1">
    <source>
        <dbReference type="EMBL" id="TXD89952.1"/>
    </source>
</evidence>
<reference evidence="1 2" key="1">
    <citation type="submission" date="2019-08" db="EMBL/GenBank/DDBJ databases">
        <title>Genomes of Subsaximicrobium wynnwilliamsii strains.</title>
        <authorList>
            <person name="Bowman J.P."/>
        </authorList>
    </citation>
    <scope>NUCLEOTIDE SEQUENCE [LARGE SCALE GENOMIC DNA]</scope>
    <source>
        <strain evidence="1 2">2-80-2</strain>
    </source>
</reference>
<proteinExistence type="predicted"/>
<organism evidence="1 2">
    <name type="scientific">Subsaximicrobium wynnwilliamsii</name>
    <dbReference type="NCBI Taxonomy" id="291179"/>
    <lineage>
        <taxon>Bacteria</taxon>
        <taxon>Pseudomonadati</taxon>
        <taxon>Bacteroidota</taxon>
        <taxon>Flavobacteriia</taxon>
        <taxon>Flavobacteriales</taxon>
        <taxon>Flavobacteriaceae</taxon>
        <taxon>Subsaximicrobium</taxon>
    </lineage>
</organism>
<evidence type="ECO:0000313" key="2">
    <source>
        <dbReference type="Proteomes" id="UP000321578"/>
    </source>
</evidence>
<protein>
    <submittedName>
        <fullName evidence="1">Uncharacterized protein</fullName>
    </submittedName>
</protein>
<sequence>MGIVDFKHKSISEKIDNKMVFESVELENHLLACSLSKATNGPRLYGGIGTEIKTILKGIEQELDK</sequence>
<dbReference type="Proteomes" id="UP000321578">
    <property type="component" value="Unassembled WGS sequence"/>
</dbReference>
<gene>
    <name evidence="1" type="ORF">ESY86_07075</name>
</gene>
<name>A0A5C6ZK67_9FLAO</name>
<dbReference type="EMBL" id="VORO01000005">
    <property type="protein sequence ID" value="TXD89952.1"/>
    <property type="molecule type" value="Genomic_DNA"/>
</dbReference>